<dbReference type="AlphaFoldDB" id="S3ZDT0"/>
<evidence type="ECO:0008006" key="3">
    <source>
        <dbReference type="Google" id="ProtNLM"/>
    </source>
</evidence>
<comment type="caution">
    <text evidence="1">The sequence shown here is derived from an EMBL/GenBank/DDBJ whole genome shotgun (WGS) entry which is preliminary data.</text>
</comment>
<dbReference type="InterPro" id="IPR011024">
    <property type="entry name" value="G_crystallin-like"/>
</dbReference>
<protein>
    <recommendedName>
        <fullName evidence="3">Peptidase inhibitor family I36</fullName>
    </recommendedName>
</protein>
<proteinExistence type="predicted"/>
<keyword evidence="2" id="KW-1185">Reference proteome</keyword>
<evidence type="ECO:0000313" key="1">
    <source>
        <dbReference type="EMBL" id="EPH40794.1"/>
    </source>
</evidence>
<dbReference type="Pfam" id="PF03995">
    <property type="entry name" value="Inhibitor_I36"/>
    <property type="match status" value="1"/>
</dbReference>
<organism evidence="1 2">
    <name type="scientific">Streptomyces aurantiacus JA 4570</name>
    <dbReference type="NCBI Taxonomy" id="1286094"/>
    <lineage>
        <taxon>Bacteria</taxon>
        <taxon>Bacillati</taxon>
        <taxon>Actinomycetota</taxon>
        <taxon>Actinomycetes</taxon>
        <taxon>Kitasatosporales</taxon>
        <taxon>Streptomycetaceae</taxon>
        <taxon>Streptomyces</taxon>
        <taxon>Streptomyces aurantiacus group</taxon>
    </lineage>
</organism>
<accession>S3ZDT0</accession>
<evidence type="ECO:0000313" key="2">
    <source>
        <dbReference type="Proteomes" id="UP000014629"/>
    </source>
</evidence>
<reference evidence="1 2" key="1">
    <citation type="submission" date="2013-02" db="EMBL/GenBank/DDBJ databases">
        <title>Draft Genome Sequence of Streptomyces aurantiacus, Which Produces Setomimycin.</title>
        <authorList>
            <person name="Gruening B.A."/>
            <person name="Praeg A."/>
            <person name="Erxleben A."/>
            <person name="Guenther S."/>
            <person name="Mueller M."/>
        </authorList>
    </citation>
    <scope>NUCLEOTIDE SEQUENCE [LARGE SCALE GENOMIC DNA]</scope>
    <source>
        <strain evidence="1 2">JA 4570</strain>
    </source>
</reference>
<dbReference type="Gene3D" id="2.60.20.10">
    <property type="entry name" value="Crystallins"/>
    <property type="match status" value="1"/>
</dbReference>
<dbReference type="RefSeq" id="WP_016644239.1">
    <property type="nucleotide sequence ID" value="NZ_AOPZ01000362.1"/>
</dbReference>
<dbReference type="EMBL" id="AOPZ01000362">
    <property type="protein sequence ID" value="EPH40794.1"/>
    <property type="molecule type" value="Genomic_DNA"/>
</dbReference>
<dbReference type="Proteomes" id="UP000014629">
    <property type="component" value="Unassembled WGS sequence"/>
</dbReference>
<dbReference type="PATRIC" id="fig|1286094.4.peg.6045"/>
<sequence>MARAPLFQWSRLAHSWARMTARMTEGIAMRRVIATRRKLSVLVAVLAAAGASVVPVSTAHAADGYDRCPDGYYCMFSGLDGTGDMIALRGNTPDLAALGMNDRAKSDWNRTPSTIYLWSDLHYSGCTAVTSSGPTGKGNFFPTYQDFFSSVQFDGPGGPSCGTPPGEGG</sequence>
<name>S3ZDT0_9ACTN</name>
<gene>
    <name evidence="1" type="ORF">STRAU_6118</name>
</gene>
<dbReference type="SUPFAM" id="SSF49695">
    <property type="entry name" value="gamma-Crystallin-like"/>
    <property type="match status" value="1"/>
</dbReference>